<evidence type="ECO:0000256" key="3">
    <source>
        <dbReference type="SAM" id="Coils"/>
    </source>
</evidence>
<reference evidence="5" key="1">
    <citation type="submission" date="2025-08" db="UniProtKB">
        <authorList>
            <consortium name="RefSeq"/>
        </authorList>
    </citation>
    <scope>IDENTIFICATION</scope>
</reference>
<evidence type="ECO:0000256" key="2">
    <source>
        <dbReference type="ARBA" id="ARBA00046344"/>
    </source>
</evidence>
<dbReference type="InParanoid" id="A0A6P7NL36"/>
<dbReference type="CTD" id="153643"/>
<dbReference type="InterPro" id="IPR029619">
    <property type="entry name" value="FAM81"/>
</dbReference>
<evidence type="ECO:0000313" key="5">
    <source>
        <dbReference type="RefSeq" id="XP_029018219.1"/>
    </source>
</evidence>
<keyword evidence="4" id="KW-1185">Reference proteome</keyword>
<name>A0A6P7NL36_BETSP</name>
<accession>A0A6P7NL36</accession>
<dbReference type="PANTHER" id="PTHR22420:SF5">
    <property type="entry name" value="PROTEIN FAM81B"/>
    <property type="match status" value="1"/>
</dbReference>
<dbReference type="KEGG" id="bspl:114862255"/>
<organism evidence="4 5">
    <name type="scientific">Betta splendens</name>
    <name type="common">Siamese fighting fish</name>
    <dbReference type="NCBI Taxonomy" id="158456"/>
    <lineage>
        <taxon>Eukaryota</taxon>
        <taxon>Metazoa</taxon>
        <taxon>Chordata</taxon>
        <taxon>Craniata</taxon>
        <taxon>Vertebrata</taxon>
        <taxon>Euteleostomi</taxon>
        <taxon>Actinopterygii</taxon>
        <taxon>Neopterygii</taxon>
        <taxon>Teleostei</taxon>
        <taxon>Neoteleostei</taxon>
        <taxon>Acanthomorphata</taxon>
        <taxon>Anabantaria</taxon>
        <taxon>Anabantiformes</taxon>
        <taxon>Anabantoidei</taxon>
        <taxon>Osphronemidae</taxon>
        <taxon>Betta</taxon>
    </lineage>
</organism>
<comment type="similarity">
    <text evidence="2">Belongs to the FAM81 family.</text>
</comment>
<feature type="coiled-coil region" evidence="3">
    <location>
        <begin position="139"/>
        <end position="274"/>
    </location>
</feature>
<dbReference type="OrthoDB" id="10014002at2759"/>
<dbReference type="AlphaFoldDB" id="A0A6P7NL36"/>
<dbReference type="PANTHER" id="PTHR22420">
    <property type="entry name" value="PROTEIN FAM81A"/>
    <property type="match status" value="1"/>
</dbReference>
<protein>
    <submittedName>
        <fullName evidence="5">Protein FAM81B</fullName>
    </submittedName>
</protein>
<evidence type="ECO:0000313" key="4">
    <source>
        <dbReference type="Proteomes" id="UP000515150"/>
    </source>
</evidence>
<dbReference type="RefSeq" id="XP_029018219.1">
    <property type="nucleotide sequence ID" value="XM_029162386.2"/>
</dbReference>
<dbReference type="Proteomes" id="UP000515150">
    <property type="component" value="Chromosome 9"/>
</dbReference>
<dbReference type="GeneID" id="114862255"/>
<sequence>MSNETRLQPYAGRADACEAQPQERTLAVLLEEALRIKEEVAAGLRSCTGSVRAQALSRQLLETHILTITRIVKRLSVDIQALERQISQRDSVTSGTTLAIQRLDQKNGEAIGDLRVRVARCDASISKLSADTSSGEQQKARLQQEVTELRLAVDAKLKEMEVKLNGALKRLEDFLTEHSRKQRKSVADLQRQVKLLEDKMSAELKKANEQTDVLRKCTEQFSSITLTHAEKNQQLRSQLQHKMSEAESTLGEQLRGLDARLQNSEAQRQQAERSQEDRVRRHETRLSKRMASVETSLRQELQLLKQEYHKGFLSVRDAIESLRQIGDIKSRLDNEKLQKDIRHICNKVAELSDV</sequence>
<keyword evidence="1 3" id="KW-0175">Coiled coil</keyword>
<evidence type="ECO:0000256" key="1">
    <source>
        <dbReference type="ARBA" id="ARBA00023054"/>
    </source>
</evidence>
<proteinExistence type="inferred from homology"/>
<gene>
    <name evidence="5" type="primary">fam81b</name>
</gene>